<evidence type="ECO:0000313" key="11">
    <source>
        <dbReference type="EMBL" id="AKQ41939.1"/>
    </source>
</evidence>
<dbReference type="GO" id="GO:0000162">
    <property type="term" value="P:L-tryptophan biosynthetic process"/>
    <property type="evidence" value="ECO:0007669"/>
    <property type="project" value="UniProtKB-UniRule"/>
</dbReference>
<gene>
    <name evidence="9" type="primary">trpF</name>
    <name evidence="11" type="ORF">CP97_07705</name>
</gene>
<evidence type="ECO:0000256" key="9">
    <source>
        <dbReference type="HAMAP-Rule" id="MF_00135"/>
    </source>
</evidence>
<dbReference type="PATRIC" id="fig|1648404.4.peg.1605"/>
<dbReference type="GO" id="GO:0004640">
    <property type="term" value="F:phosphoribosylanthranilate isomerase activity"/>
    <property type="evidence" value="ECO:0007669"/>
    <property type="project" value="UniProtKB-UniRule"/>
</dbReference>
<dbReference type="EC" id="5.3.1.24" evidence="3 9"/>
<dbReference type="PANTHER" id="PTHR42894">
    <property type="entry name" value="N-(5'-PHOSPHORIBOSYL)ANTHRANILATE ISOMERASE"/>
    <property type="match status" value="1"/>
</dbReference>
<comment type="pathway">
    <text evidence="2 9">Amino-acid biosynthesis; L-tryptophan biosynthesis; L-tryptophan from chorismate: step 3/5.</text>
</comment>
<dbReference type="STRING" id="1648404.CP97_07705"/>
<evidence type="ECO:0000256" key="7">
    <source>
        <dbReference type="ARBA" id="ARBA00023141"/>
    </source>
</evidence>
<evidence type="ECO:0000256" key="8">
    <source>
        <dbReference type="ARBA" id="ARBA00023235"/>
    </source>
</evidence>
<dbReference type="Proteomes" id="UP000059113">
    <property type="component" value="Chromosome"/>
</dbReference>
<evidence type="ECO:0000256" key="2">
    <source>
        <dbReference type="ARBA" id="ARBA00004664"/>
    </source>
</evidence>
<dbReference type="HAMAP" id="MF_00135">
    <property type="entry name" value="PRAI"/>
    <property type="match status" value="1"/>
</dbReference>
<evidence type="ECO:0000256" key="4">
    <source>
        <dbReference type="ARBA" id="ARBA00022272"/>
    </source>
</evidence>
<organism evidence="11 12">
    <name type="scientific">Aurantiacibacter atlanticus</name>
    <dbReference type="NCBI Taxonomy" id="1648404"/>
    <lineage>
        <taxon>Bacteria</taxon>
        <taxon>Pseudomonadati</taxon>
        <taxon>Pseudomonadota</taxon>
        <taxon>Alphaproteobacteria</taxon>
        <taxon>Sphingomonadales</taxon>
        <taxon>Erythrobacteraceae</taxon>
        <taxon>Aurantiacibacter</taxon>
    </lineage>
</organism>
<keyword evidence="8 9" id="KW-0413">Isomerase</keyword>
<keyword evidence="5 9" id="KW-0028">Amino-acid biosynthesis</keyword>
<sequence length="216" mass="22843">MPETLIKICGLTTPDAIDAAADAGATHIGLVHYKPSPRHLSIADAAKLRAHAPDSVKVVLLTVDMDPKATAEALQEIQPDVLQLHGKETAEWASLIRSNSDLEVWKAVGAKDRASLEQAEKYKGAAHRLLFDAAGGEMPGGNGLLLDWRLLMNYRHTMDWGLAGGLNADNVVDAMRYTGAPLVDASSGVESAPGKKDPTKIKAFCKAARGAMAAGV</sequence>
<accession>A0A0H4VFQ4</accession>
<dbReference type="OrthoDB" id="9796196at2"/>
<evidence type="ECO:0000313" key="12">
    <source>
        <dbReference type="Proteomes" id="UP000059113"/>
    </source>
</evidence>
<evidence type="ECO:0000256" key="1">
    <source>
        <dbReference type="ARBA" id="ARBA00001164"/>
    </source>
</evidence>
<evidence type="ECO:0000256" key="5">
    <source>
        <dbReference type="ARBA" id="ARBA00022605"/>
    </source>
</evidence>
<dbReference type="EMBL" id="CP011310">
    <property type="protein sequence ID" value="AKQ41939.1"/>
    <property type="molecule type" value="Genomic_DNA"/>
</dbReference>
<name>A0A0H4VFQ4_9SPHN</name>
<dbReference type="InterPro" id="IPR044643">
    <property type="entry name" value="TrpF_fam"/>
</dbReference>
<dbReference type="Gene3D" id="3.20.20.70">
    <property type="entry name" value="Aldolase class I"/>
    <property type="match status" value="1"/>
</dbReference>
<proteinExistence type="inferred from homology"/>
<evidence type="ECO:0000256" key="3">
    <source>
        <dbReference type="ARBA" id="ARBA00012572"/>
    </source>
</evidence>
<evidence type="ECO:0000256" key="6">
    <source>
        <dbReference type="ARBA" id="ARBA00022822"/>
    </source>
</evidence>
<keyword evidence="6 9" id="KW-0822">Tryptophan biosynthesis</keyword>
<dbReference type="InterPro" id="IPR013785">
    <property type="entry name" value="Aldolase_TIM"/>
</dbReference>
<feature type="domain" description="N-(5'phosphoribosyl) anthranilate isomerase (PRAI)" evidence="10">
    <location>
        <begin position="6"/>
        <end position="206"/>
    </location>
</feature>
<evidence type="ECO:0000259" key="10">
    <source>
        <dbReference type="Pfam" id="PF00697"/>
    </source>
</evidence>
<dbReference type="InterPro" id="IPR011060">
    <property type="entry name" value="RibuloseP-bd_barrel"/>
</dbReference>
<dbReference type="CDD" id="cd00405">
    <property type="entry name" value="PRAI"/>
    <property type="match status" value="1"/>
</dbReference>
<dbReference type="Pfam" id="PF00697">
    <property type="entry name" value="PRAI"/>
    <property type="match status" value="1"/>
</dbReference>
<comment type="catalytic activity">
    <reaction evidence="1 9">
        <text>N-(5-phospho-beta-D-ribosyl)anthranilate = 1-(2-carboxyphenylamino)-1-deoxy-D-ribulose 5-phosphate</text>
        <dbReference type="Rhea" id="RHEA:21540"/>
        <dbReference type="ChEBI" id="CHEBI:18277"/>
        <dbReference type="ChEBI" id="CHEBI:58613"/>
        <dbReference type="EC" id="5.3.1.24"/>
    </reaction>
</comment>
<dbReference type="AlphaFoldDB" id="A0A0H4VFQ4"/>
<dbReference type="RefSeq" id="WP_048885452.1">
    <property type="nucleotide sequence ID" value="NZ_CP011310.1"/>
</dbReference>
<comment type="similarity">
    <text evidence="9">Belongs to the TrpF family.</text>
</comment>
<dbReference type="KEGG" id="ery:CP97_07705"/>
<dbReference type="UniPathway" id="UPA00035">
    <property type="reaction ID" value="UER00042"/>
</dbReference>
<dbReference type="InterPro" id="IPR001240">
    <property type="entry name" value="PRAI_dom"/>
</dbReference>
<reference evidence="11 12" key="1">
    <citation type="journal article" date="2015" name="Int. J. Syst. Evol. Microbiol.">
        <title>Erythrobacter atlanticus sp. nov., a bacterium from ocean sediment able to degrade polycyclic aromatic hydrocarbons.</title>
        <authorList>
            <person name="Zhuang L."/>
            <person name="Liu Y."/>
            <person name="Wang L."/>
            <person name="Wang W."/>
            <person name="Shao Z."/>
        </authorList>
    </citation>
    <scope>NUCLEOTIDE SEQUENCE [LARGE SCALE GENOMIC DNA]</scope>
    <source>
        <strain evidence="12">s21-N3</strain>
    </source>
</reference>
<reference evidence="12" key="2">
    <citation type="submission" date="2015-04" db="EMBL/GenBank/DDBJ databases">
        <title>The complete genome sequence of Erythrobacter sp. s21-N3.</title>
        <authorList>
            <person name="Zhuang L."/>
            <person name="Liu Y."/>
            <person name="Shao Z."/>
        </authorList>
    </citation>
    <scope>NUCLEOTIDE SEQUENCE [LARGE SCALE GENOMIC DNA]</scope>
    <source>
        <strain evidence="12">s21-N3</strain>
    </source>
</reference>
<dbReference type="SUPFAM" id="SSF51366">
    <property type="entry name" value="Ribulose-phoshate binding barrel"/>
    <property type="match status" value="1"/>
</dbReference>
<keyword evidence="12" id="KW-1185">Reference proteome</keyword>
<dbReference type="PANTHER" id="PTHR42894:SF1">
    <property type="entry name" value="N-(5'-PHOSPHORIBOSYL)ANTHRANILATE ISOMERASE"/>
    <property type="match status" value="1"/>
</dbReference>
<protein>
    <recommendedName>
        <fullName evidence="4 9">N-(5'-phosphoribosyl)anthranilate isomerase</fullName>
        <shortName evidence="9">PRAI</shortName>
        <ecNumber evidence="3 9">5.3.1.24</ecNumber>
    </recommendedName>
</protein>
<keyword evidence="7 9" id="KW-0057">Aromatic amino acid biosynthesis</keyword>
<dbReference type="NCBIfam" id="NF002295">
    <property type="entry name" value="PRK01222.1-1"/>
    <property type="match status" value="1"/>
</dbReference>